<dbReference type="Pfam" id="PF06429">
    <property type="entry name" value="Flg_bbr_C"/>
    <property type="match status" value="1"/>
</dbReference>
<organism evidence="6 7">
    <name type="scientific">Faecalispora sporosphaeroides</name>
    <dbReference type="NCBI Taxonomy" id="1549"/>
    <lineage>
        <taxon>Bacteria</taxon>
        <taxon>Bacillati</taxon>
        <taxon>Bacillota</taxon>
        <taxon>Clostridia</taxon>
        <taxon>Eubacteriales</taxon>
        <taxon>Oscillospiraceae</taxon>
        <taxon>Faecalispora</taxon>
    </lineage>
</organism>
<dbReference type="InterPro" id="IPR037925">
    <property type="entry name" value="FlgE/F/G-like"/>
</dbReference>
<feature type="domain" description="Flagellar basal body rod protein N-terminal" evidence="3">
    <location>
        <begin position="5"/>
        <end position="35"/>
    </location>
</feature>
<dbReference type="Pfam" id="PF00460">
    <property type="entry name" value="Flg_bb_rod"/>
    <property type="match status" value="1"/>
</dbReference>
<dbReference type="Proteomes" id="UP000754750">
    <property type="component" value="Unassembled WGS sequence"/>
</dbReference>
<dbReference type="InterPro" id="IPR001444">
    <property type="entry name" value="Flag_bb_rod_N"/>
</dbReference>
<dbReference type="RefSeq" id="WP_020073286.1">
    <property type="nucleotide sequence ID" value="NZ_JBKWRC010000001.1"/>
</dbReference>
<dbReference type="GO" id="GO:0071978">
    <property type="term" value="P:bacterial-type flagellum-dependent swarming motility"/>
    <property type="evidence" value="ECO:0007669"/>
    <property type="project" value="TreeGrafter"/>
</dbReference>
<keyword evidence="6" id="KW-0966">Cell projection</keyword>
<comment type="similarity">
    <text evidence="1 2">Belongs to the flagella basal body rod proteins family.</text>
</comment>
<evidence type="ECO:0000259" key="3">
    <source>
        <dbReference type="Pfam" id="PF00460"/>
    </source>
</evidence>
<reference evidence="6" key="1">
    <citation type="submission" date="2019-04" db="EMBL/GenBank/DDBJ databases">
        <title>Evolution of Biomass-Degrading Anaerobic Consortia Revealed by Metagenomics.</title>
        <authorList>
            <person name="Peng X."/>
        </authorList>
    </citation>
    <scope>NUCLEOTIDE SEQUENCE</scope>
    <source>
        <strain evidence="6">SIG551</strain>
    </source>
</reference>
<dbReference type="PANTHER" id="PTHR30435">
    <property type="entry name" value="FLAGELLAR PROTEIN"/>
    <property type="match status" value="1"/>
</dbReference>
<sequence>MVRGFYTLGSGMLTQSRKLTAVSNNIANVETNGYKRNVVTSSTFGNLMIHRLNKQSDAPIGEMSMMTAADRTNVIHSEGSLKETGRTLDFAIEGEGFFAVQKNNGLVYTRNGSFNLDDEGYLISKDLGGRVMGANGPIRVGTDQFEADAQGNIRVGGTQVGALAVYQFADYNDLKSAGQESFTAAGGAQQMRFPQLKWKYVEGSNVDAAQEMTDAIAMQRGLQTCTQALKMYDQILSRAVTEIGKL</sequence>
<evidence type="ECO:0000313" key="7">
    <source>
        <dbReference type="Proteomes" id="UP000754750"/>
    </source>
</evidence>
<dbReference type="PROSITE" id="PS00588">
    <property type="entry name" value="FLAGELLA_BB_ROD"/>
    <property type="match status" value="1"/>
</dbReference>
<dbReference type="Pfam" id="PF22692">
    <property type="entry name" value="LlgE_F_G_D1"/>
    <property type="match status" value="1"/>
</dbReference>
<dbReference type="InterPro" id="IPR053967">
    <property type="entry name" value="LlgE_F_G-like_D1"/>
</dbReference>
<evidence type="ECO:0000256" key="2">
    <source>
        <dbReference type="RuleBase" id="RU362116"/>
    </source>
</evidence>
<feature type="domain" description="Flagellar hook protein FlgE/F/G-like D1" evidence="5">
    <location>
        <begin position="91"/>
        <end position="141"/>
    </location>
</feature>
<evidence type="ECO:0000313" key="6">
    <source>
        <dbReference type="EMBL" id="MBE6832655.1"/>
    </source>
</evidence>
<name>A0A928KQD6_9FIRM</name>
<keyword evidence="2" id="KW-0975">Bacterial flagellum</keyword>
<dbReference type="PANTHER" id="PTHR30435:SF19">
    <property type="entry name" value="FLAGELLAR BASAL-BODY ROD PROTEIN FLGG"/>
    <property type="match status" value="1"/>
</dbReference>
<evidence type="ECO:0000259" key="4">
    <source>
        <dbReference type="Pfam" id="PF06429"/>
    </source>
</evidence>
<evidence type="ECO:0000256" key="1">
    <source>
        <dbReference type="ARBA" id="ARBA00009677"/>
    </source>
</evidence>
<keyword evidence="6" id="KW-0969">Cilium</keyword>
<dbReference type="InterPro" id="IPR019776">
    <property type="entry name" value="Flagellar_basal_body_rod_CS"/>
</dbReference>
<keyword evidence="6" id="KW-0282">Flagellum</keyword>
<comment type="caution">
    <text evidence="6">The sequence shown here is derived from an EMBL/GenBank/DDBJ whole genome shotgun (WGS) entry which is preliminary data.</text>
</comment>
<dbReference type="AlphaFoldDB" id="A0A928KQD6"/>
<protein>
    <submittedName>
        <fullName evidence="6">Flagellar hook-basal body complex protein</fullName>
    </submittedName>
</protein>
<evidence type="ECO:0000259" key="5">
    <source>
        <dbReference type="Pfam" id="PF22692"/>
    </source>
</evidence>
<gene>
    <name evidence="6" type="ORF">E7512_03590</name>
</gene>
<dbReference type="EMBL" id="SVNY01000002">
    <property type="protein sequence ID" value="MBE6832655.1"/>
    <property type="molecule type" value="Genomic_DNA"/>
</dbReference>
<dbReference type="GO" id="GO:0009425">
    <property type="term" value="C:bacterial-type flagellum basal body"/>
    <property type="evidence" value="ECO:0007669"/>
    <property type="project" value="UniProtKB-SubCell"/>
</dbReference>
<accession>A0A928KQD6</accession>
<dbReference type="SUPFAM" id="SSF117143">
    <property type="entry name" value="Flagellar hook protein flgE"/>
    <property type="match status" value="1"/>
</dbReference>
<comment type="subcellular location">
    <subcellularLocation>
        <location evidence="2">Bacterial flagellum basal body</location>
    </subcellularLocation>
</comment>
<dbReference type="NCBIfam" id="TIGR03506">
    <property type="entry name" value="FlgEFG_subfam"/>
    <property type="match status" value="1"/>
</dbReference>
<proteinExistence type="inferred from homology"/>
<dbReference type="InterPro" id="IPR020013">
    <property type="entry name" value="Flagellar_FlgE/F/G"/>
</dbReference>
<dbReference type="InterPro" id="IPR010930">
    <property type="entry name" value="Flg_bb/hook_C_dom"/>
</dbReference>
<feature type="domain" description="Flagellar basal-body/hook protein C-terminal" evidence="4">
    <location>
        <begin position="200"/>
        <end position="240"/>
    </location>
</feature>